<gene>
    <name evidence="2" type="ORF">GCM10025751_13760</name>
</gene>
<dbReference type="Gene3D" id="3.10.310.70">
    <property type="match status" value="1"/>
</dbReference>
<comment type="caution">
    <text evidence="2">The sequence shown here is derived from an EMBL/GenBank/DDBJ whole genome shotgun (WGS) entry which is preliminary data.</text>
</comment>
<dbReference type="SUPFAM" id="SSF51338">
    <property type="entry name" value="Composite domain of metallo-dependent hydrolases"/>
    <property type="match status" value="1"/>
</dbReference>
<dbReference type="GO" id="GO:0016810">
    <property type="term" value="F:hydrolase activity, acting on carbon-nitrogen (but not peptide) bonds"/>
    <property type="evidence" value="ECO:0007669"/>
    <property type="project" value="InterPro"/>
</dbReference>
<organism evidence="2 3">
    <name type="scientific">Haladaptatus pallidirubidus</name>
    <dbReference type="NCBI Taxonomy" id="1008152"/>
    <lineage>
        <taxon>Archaea</taxon>
        <taxon>Methanobacteriati</taxon>
        <taxon>Methanobacteriota</taxon>
        <taxon>Stenosarchaea group</taxon>
        <taxon>Halobacteria</taxon>
        <taxon>Halobacteriales</taxon>
        <taxon>Haladaptataceae</taxon>
        <taxon>Haladaptatus</taxon>
    </lineage>
</organism>
<dbReference type="InterPro" id="IPR032466">
    <property type="entry name" value="Metal_Hydrolase"/>
</dbReference>
<evidence type="ECO:0000259" key="1">
    <source>
        <dbReference type="Pfam" id="PF07969"/>
    </source>
</evidence>
<dbReference type="CDD" id="cd01300">
    <property type="entry name" value="YtcJ_like"/>
    <property type="match status" value="1"/>
</dbReference>
<dbReference type="EMBL" id="BAABKX010000001">
    <property type="protein sequence ID" value="GAA5045602.1"/>
    <property type="molecule type" value="Genomic_DNA"/>
</dbReference>
<dbReference type="InterPro" id="IPR033932">
    <property type="entry name" value="YtcJ-like"/>
</dbReference>
<feature type="domain" description="Amidohydrolase 3" evidence="1">
    <location>
        <begin position="70"/>
        <end position="523"/>
    </location>
</feature>
<protein>
    <submittedName>
        <fullName evidence="2">Amidohydrolase</fullName>
    </submittedName>
</protein>
<dbReference type="InterPro" id="IPR011059">
    <property type="entry name" value="Metal-dep_hydrolase_composite"/>
</dbReference>
<evidence type="ECO:0000313" key="3">
    <source>
        <dbReference type="Proteomes" id="UP001501729"/>
    </source>
</evidence>
<accession>A0AAV3UEF8</accession>
<dbReference type="Pfam" id="PF07969">
    <property type="entry name" value="Amidohydro_3"/>
    <property type="match status" value="1"/>
</dbReference>
<dbReference type="PANTHER" id="PTHR22642">
    <property type="entry name" value="IMIDAZOLONEPROPIONASE"/>
    <property type="match status" value="1"/>
</dbReference>
<sequence>MRSAAPRTVIAVGIHHESMTAPADVVFTNAEVRTLAETDETADAVAVRDGEIVRVDSAYEVDFLEGVETEVVDLDGRVLLPGFIDAHTHLMMVGSYLVNADLSVADSPADCVELLAELDDDRDWILGYGFDESTWEESRYLTRDDLDSVSETRPVVAFREDMHTASVNSEALSRLRDEIPDEDVETEGREPTGVIVEEAVDAVYETIEPDAETMHELLLAAQGDAHEKGITGVHDMVRRSRAPEVYRRLELDGDLALRVRINYWSDHLDAVEEIGLQTNHGSEFVRTGGIKSFTDGSFGGRTAKLAESYADGDGNGQWVVPPEELNEIVARADDAGLQVTAHAIGDEAIDATLDAFCETEDPGAMRHRVEHVELVTDEQVERFAETGIVASVQPNFLKWAQEDGLYDDRLGKERRKQTNRFRTLLDAGANLAFGSDCMPLDPLLGIHQTVNAPVEAQRLSVTEALRAYTHGAAYAGFDENRLGTVETGKKADFVVLDGSPWETPDDIENIDVAMTVVDGDIVFDGRAD</sequence>
<name>A0AAV3UEF8_9EURY</name>
<dbReference type="Gene3D" id="2.30.40.10">
    <property type="entry name" value="Urease, subunit C, domain 1"/>
    <property type="match status" value="1"/>
</dbReference>
<proteinExistence type="predicted"/>
<dbReference type="Proteomes" id="UP001501729">
    <property type="component" value="Unassembled WGS sequence"/>
</dbReference>
<dbReference type="PANTHER" id="PTHR22642:SF2">
    <property type="entry name" value="PROTEIN LONG AFTER FAR-RED 3"/>
    <property type="match status" value="1"/>
</dbReference>
<evidence type="ECO:0000313" key="2">
    <source>
        <dbReference type="EMBL" id="GAA5045602.1"/>
    </source>
</evidence>
<dbReference type="Gene3D" id="3.20.20.140">
    <property type="entry name" value="Metal-dependent hydrolases"/>
    <property type="match status" value="1"/>
</dbReference>
<dbReference type="SUPFAM" id="SSF51556">
    <property type="entry name" value="Metallo-dependent hydrolases"/>
    <property type="match status" value="1"/>
</dbReference>
<reference evidence="2 3" key="1">
    <citation type="journal article" date="2019" name="Int. J. Syst. Evol. Microbiol.">
        <title>The Global Catalogue of Microorganisms (GCM) 10K type strain sequencing project: providing services to taxonomists for standard genome sequencing and annotation.</title>
        <authorList>
            <consortium name="The Broad Institute Genomics Platform"/>
            <consortium name="The Broad Institute Genome Sequencing Center for Infectious Disease"/>
            <person name="Wu L."/>
            <person name="Ma J."/>
        </authorList>
    </citation>
    <scope>NUCLEOTIDE SEQUENCE [LARGE SCALE GENOMIC DNA]</scope>
    <source>
        <strain evidence="2 3">JCM 17504</strain>
    </source>
</reference>
<dbReference type="InterPro" id="IPR013108">
    <property type="entry name" value="Amidohydro_3"/>
</dbReference>
<dbReference type="AlphaFoldDB" id="A0AAV3UEF8"/>
<keyword evidence="3" id="KW-1185">Reference proteome</keyword>